<evidence type="ECO:0000256" key="2">
    <source>
        <dbReference type="ARBA" id="ARBA00023002"/>
    </source>
</evidence>
<dbReference type="GeneID" id="85486230"/>
<dbReference type="GO" id="GO:0016491">
    <property type="term" value="F:oxidoreductase activity"/>
    <property type="evidence" value="ECO:0007669"/>
    <property type="project" value="UniProtKB-KW"/>
</dbReference>
<dbReference type="GO" id="GO:0016020">
    <property type="term" value="C:membrane"/>
    <property type="evidence" value="ECO:0007669"/>
    <property type="project" value="TreeGrafter"/>
</dbReference>
<dbReference type="PANTHER" id="PTHR44196">
    <property type="entry name" value="DEHYDROGENASE/REDUCTASE SDR FAMILY MEMBER 7B"/>
    <property type="match status" value="1"/>
</dbReference>
<dbReference type="InterPro" id="IPR002347">
    <property type="entry name" value="SDR_fam"/>
</dbReference>
<dbReference type="Pfam" id="PF00106">
    <property type="entry name" value="adh_short"/>
    <property type="match status" value="1"/>
</dbReference>
<evidence type="ECO:0000313" key="3">
    <source>
        <dbReference type="EMBL" id="SFA53773.1"/>
    </source>
</evidence>
<dbReference type="Gene3D" id="3.40.50.720">
    <property type="entry name" value="NAD(P)-binding Rossmann-like Domain"/>
    <property type="match status" value="1"/>
</dbReference>
<dbReference type="RefSeq" id="WP_068366206.1">
    <property type="nucleotide sequence ID" value="NZ_FOJN01000008.1"/>
</dbReference>
<dbReference type="PANTHER" id="PTHR44196:SF1">
    <property type="entry name" value="DEHYDROGENASE_REDUCTASE SDR FAMILY MEMBER 7B"/>
    <property type="match status" value="1"/>
</dbReference>
<dbReference type="PRINTS" id="PR00081">
    <property type="entry name" value="GDHRDH"/>
</dbReference>
<evidence type="ECO:0000313" key="4">
    <source>
        <dbReference type="Proteomes" id="UP000182054"/>
    </source>
</evidence>
<dbReference type="OrthoDB" id="158573at2"/>
<keyword evidence="2" id="KW-0560">Oxidoreductase</keyword>
<name>A0A1I0TQA1_9NOCA</name>
<evidence type="ECO:0000256" key="1">
    <source>
        <dbReference type="ARBA" id="ARBA00006484"/>
    </source>
</evidence>
<sequence length="244" mass="25082">MTRAALVTGGSRGIGLAVARRLASQGWSVLLTGRRQDTLDEAADTVRGDGAAAVRTVACDMADPDVADVLVREFAHLSPTMDALVLNAGVGTAGPIESYPTTRFDKTVDVNLRAPFRILQASMPLLRSAAEADPARGAKVIALASLAGVYPEAGLAAYGATKAALLSLIDTLNAEESGSGITGTAIAPGYVDTDMSAWIADRIPPDTMIAVNDLVELVDGVLRMSPRAVVSRIVVTRAGAGLGA</sequence>
<accession>A0A1I0TQA1</accession>
<dbReference type="InterPro" id="IPR036291">
    <property type="entry name" value="NAD(P)-bd_dom_sf"/>
</dbReference>
<protein>
    <submittedName>
        <fullName evidence="3">Short-chain dehydrogenase</fullName>
    </submittedName>
</protein>
<dbReference type="SUPFAM" id="SSF51735">
    <property type="entry name" value="NAD(P)-binding Rossmann-fold domains"/>
    <property type="match status" value="1"/>
</dbReference>
<dbReference type="AlphaFoldDB" id="A0A1I0TQA1"/>
<comment type="similarity">
    <text evidence="1">Belongs to the short-chain dehydrogenases/reductases (SDR) family.</text>
</comment>
<gene>
    <name evidence="3" type="ORF">SAMN05444374_108136</name>
</gene>
<organism evidence="3 4">
    <name type="scientific">Rhodococcoides kroppenstedtii</name>
    <dbReference type="NCBI Taxonomy" id="293050"/>
    <lineage>
        <taxon>Bacteria</taxon>
        <taxon>Bacillati</taxon>
        <taxon>Actinomycetota</taxon>
        <taxon>Actinomycetes</taxon>
        <taxon>Mycobacteriales</taxon>
        <taxon>Nocardiaceae</taxon>
        <taxon>Rhodococcoides</taxon>
    </lineage>
</organism>
<dbReference type="CDD" id="cd05233">
    <property type="entry name" value="SDR_c"/>
    <property type="match status" value="1"/>
</dbReference>
<dbReference type="EMBL" id="FOJN01000008">
    <property type="protein sequence ID" value="SFA53773.1"/>
    <property type="molecule type" value="Genomic_DNA"/>
</dbReference>
<proteinExistence type="inferred from homology"/>
<reference evidence="3 4" key="1">
    <citation type="submission" date="2016-10" db="EMBL/GenBank/DDBJ databases">
        <authorList>
            <person name="de Groot N.N."/>
        </authorList>
    </citation>
    <scope>NUCLEOTIDE SEQUENCE [LARGE SCALE GENOMIC DNA]</scope>
    <source>
        <strain evidence="3 4">DSM 44908</strain>
    </source>
</reference>
<dbReference type="Proteomes" id="UP000182054">
    <property type="component" value="Unassembled WGS sequence"/>
</dbReference>